<evidence type="ECO:0000313" key="2">
    <source>
        <dbReference type="Proteomes" id="UP001458880"/>
    </source>
</evidence>
<accession>A0AAW1IW49</accession>
<gene>
    <name evidence="1" type="ORF">QE152_g33673</name>
</gene>
<protein>
    <recommendedName>
        <fullName evidence="3">MULE transposase domain-containing protein</fullName>
    </recommendedName>
</protein>
<keyword evidence="2" id="KW-1185">Reference proteome</keyword>
<proteinExistence type="predicted"/>
<dbReference type="EMBL" id="JASPKY010000518">
    <property type="protein sequence ID" value="KAK9694215.1"/>
    <property type="molecule type" value="Genomic_DNA"/>
</dbReference>
<comment type="caution">
    <text evidence="1">The sequence shown here is derived from an EMBL/GenBank/DDBJ whole genome shotgun (WGS) entry which is preliminary data.</text>
</comment>
<evidence type="ECO:0000313" key="1">
    <source>
        <dbReference type="EMBL" id="KAK9694215.1"/>
    </source>
</evidence>
<evidence type="ECO:0008006" key="3">
    <source>
        <dbReference type="Google" id="ProtNLM"/>
    </source>
</evidence>
<reference evidence="1 2" key="1">
    <citation type="journal article" date="2024" name="BMC Genomics">
        <title>De novo assembly and annotation of Popillia japonica's genome with initial clues to its potential as an invasive pest.</title>
        <authorList>
            <person name="Cucini C."/>
            <person name="Boschi S."/>
            <person name="Funari R."/>
            <person name="Cardaioli E."/>
            <person name="Iannotti N."/>
            <person name="Marturano G."/>
            <person name="Paoli F."/>
            <person name="Bruttini M."/>
            <person name="Carapelli A."/>
            <person name="Frati F."/>
            <person name="Nardi F."/>
        </authorList>
    </citation>
    <scope>NUCLEOTIDE SEQUENCE [LARGE SCALE GENOMIC DNA]</scope>
    <source>
        <strain evidence="1">DMR45628</strain>
    </source>
</reference>
<dbReference type="AlphaFoldDB" id="A0AAW1IW49"/>
<dbReference type="PANTHER" id="PTHR35385:SF2">
    <property type="entry name" value="PROTEIN B, PUTATIVE-RELATED"/>
    <property type="match status" value="1"/>
</dbReference>
<sequence length="87" mass="9410">MQFSSEVVFVDSSGSCDQGGSSVTFLFGASKIGGVPLGCIIHNFQTDEVYNLCFKQFRDLIGTDGFYGKGFPVIFMTDDGVQPRGTH</sequence>
<dbReference type="Proteomes" id="UP001458880">
    <property type="component" value="Unassembled WGS sequence"/>
</dbReference>
<dbReference type="PANTHER" id="PTHR35385">
    <property type="entry name" value="PROTEIN B, PUTATIVE-RELATED-RELATED"/>
    <property type="match status" value="1"/>
</dbReference>
<organism evidence="1 2">
    <name type="scientific">Popillia japonica</name>
    <name type="common">Japanese beetle</name>
    <dbReference type="NCBI Taxonomy" id="7064"/>
    <lineage>
        <taxon>Eukaryota</taxon>
        <taxon>Metazoa</taxon>
        <taxon>Ecdysozoa</taxon>
        <taxon>Arthropoda</taxon>
        <taxon>Hexapoda</taxon>
        <taxon>Insecta</taxon>
        <taxon>Pterygota</taxon>
        <taxon>Neoptera</taxon>
        <taxon>Endopterygota</taxon>
        <taxon>Coleoptera</taxon>
        <taxon>Polyphaga</taxon>
        <taxon>Scarabaeiformia</taxon>
        <taxon>Scarabaeidae</taxon>
        <taxon>Rutelinae</taxon>
        <taxon>Popillia</taxon>
    </lineage>
</organism>
<name>A0AAW1IW49_POPJA</name>